<dbReference type="PANTHER" id="PTHR23502:SF188">
    <property type="entry name" value="MAJOR FACILITATOR SUPERFAMILY (MFS) PROFILE DOMAIN-CONTAINING PROTEIN"/>
    <property type="match status" value="1"/>
</dbReference>
<keyword evidence="8" id="KW-1185">Reference proteome</keyword>
<keyword evidence="3 6" id="KW-1133">Transmembrane helix</keyword>
<dbReference type="SUPFAM" id="SSF103473">
    <property type="entry name" value="MFS general substrate transporter"/>
    <property type="match status" value="1"/>
</dbReference>
<dbReference type="RefSeq" id="XP_017995299.1">
    <property type="nucleotide sequence ID" value="XM_018150537.1"/>
</dbReference>
<keyword evidence="4 6" id="KW-0472">Membrane</keyword>
<name>A0A0N1NXK0_9EURO</name>
<dbReference type="Proteomes" id="UP000038010">
    <property type="component" value="Unassembled WGS sequence"/>
</dbReference>
<evidence type="ECO:0000313" key="8">
    <source>
        <dbReference type="Proteomes" id="UP000038010"/>
    </source>
</evidence>
<gene>
    <name evidence="7" type="ORF">AB675_9959</name>
</gene>
<feature type="transmembrane region" description="Helical" evidence="6">
    <location>
        <begin position="53"/>
        <end position="70"/>
    </location>
</feature>
<dbReference type="Pfam" id="PF07690">
    <property type="entry name" value="MFS_1"/>
    <property type="match status" value="1"/>
</dbReference>
<dbReference type="Gene3D" id="1.20.1250.20">
    <property type="entry name" value="MFS general substrate transporter like domains"/>
    <property type="match status" value="1"/>
</dbReference>
<evidence type="ECO:0000313" key="7">
    <source>
        <dbReference type="EMBL" id="KPI35336.1"/>
    </source>
</evidence>
<sequence>MSIYGGSLADLFETETRSLIWPIFALSPLLGPIVAPIAGGWITQNMGWSWDDWITLFIATPPFVLALFFLPETYAPLLFRWKTAPRTQDTRQGNDVTSPKDDSSSLSDELVSNLGRIVYFITRELTTVLFGLYLTFLYLMVFGFLEGFDFIFTDTYRFDIGQRYTGFTAVAIGILIALPYMYAVPYLVAVYAQKPAGHPEQRLVPSLLASPLLSASLFWIGWTDQTGVSYYSVLGGCCLFGFALMVLFTSTYHYLLDSYGTSASSALSAITFMRYLASGGMVIATEPIYRALTVKWTLTLLGSIAAGLAPIPWIFWWFGSRIRDRSRYAEHDEAAE</sequence>
<dbReference type="GO" id="GO:0005886">
    <property type="term" value="C:plasma membrane"/>
    <property type="evidence" value="ECO:0007669"/>
    <property type="project" value="TreeGrafter"/>
</dbReference>
<dbReference type="GeneID" id="28742417"/>
<feature type="transmembrane region" description="Helical" evidence="6">
    <location>
        <begin position="20"/>
        <end position="41"/>
    </location>
</feature>
<reference evidence="7 8" key="1">
    <citation type="submission" date="2015-06" db="EMBL/GenBank/DDBJ databases">
        <title>Draft genome of the ant-associated black yeast Phialophora attae CBS 131958.</title>
        <authorList>
            <person name="Moreno L.F."/>
            <person name="Stielow B.J."/>
            <person name="de Hoog S."/>
            <person name="Vicente V.A."/>
            <person name="Weiss V.A."/>
            <person name="de Vries M."/>
            <person name="Cruz L.M."/>
            <person name="Souza E.M."/>
        </authorList>
    </citation>
    <scope>NUCLEOTIDE SEQUENCE [LARGE SCALE GENOMIC DNA]</scope>
    <source>
        <strain evidence="7 8">CBS 131958</strain>
    </source>
</reference>
<accession>A0A0N1NXK0</accession>
<evidence type="ECO:0000256" key="4">
    <source>
        <dbReference type="ARBA" id="ARBA00023136"/>
    </source>
</evidence>
<dbReference type="InterPro" id="IPR011701">
    <property type="entry name" value="MFS"/>
</dbReference>
<feature type="compositionally biased region" description="Polar residues" evidence="5">
    <location>
        <begin position="88"/>
        <end position="97"/>
    </location>
</feature>
<feature type="transmembrane region" description="Helical" evidence="6">
    <location>
        <begin position="203"/>
        <end position="222"/>
    </location>
</feature>
<comment type="subcellular location">
    <subcellularLocation>
        <location evidence="1">Membrane</location>
        <topology evidence="1">Multi-pass membrane protein</topology>
    </subcellularLocation>
</comment>
<evidence type="ECO:0000256" key="2">
    <source>
        <dbReference type="ARBA" id="ARBA00022692"/>
    </source>
</evidence>
<evidence type="ECO:0000256" key="6">
    <source>
        <dbReference type="SAM" id="Phobius"/>
    </source>
</evidence>
<feature type="transmembrane region" description="Helical" evidence="6">
    <location>
        <begin position="228"/>
        <end position="254"/>
    </location>
</feature>
<evidence type="ECO:0000256" key="5">
    <source>
        <dbReference type="SAM" id="MobiDB-lite"/>
    </source>
</evidence>
<evidence type="ECO:0000256" key="1">
    <source>
        <dbReference type="ARBA" id="ARBA00004141"/>
    </source>
</evidence>
<feature type="transmembrane region" description="Helical" evidence="6">
    <location>
        <begin position="165"/>
        <end position="191"/>
    </location>
</feature>
<dbReference type="OrthoDB" id="3936150at2759"/>
<feature type="transmembrane region" description="Helical" evidence="6">
    <location>
        <begin position="296"/>
        <end position="318"/>
    </location>
</feature>
<keyword evidence="2 6" id="KW-0812">Transmembrane</keyword>
<dbReference type="STRING" id="1664694.A0A0N1NXK0"/>
<feature type="transmembrane region" description="Helical" evidence="6">
    <location>
        <begin position="125"/>
        <end position="145"/>
    </location>
</feature>
<feature type="transmembrane region" description="Helical" evidence="6">
    <location>
        <begin position="266"/>
        <end position="284"/>
    </location>
</feature>
<dbReference type="VEuPathDB" id="FungiDB:AB675_9959"/>
<comment type="caution">
    <text evidence="7">The sequence shown here is derived from an EMBL/GenBank/DDBJ whole genome shotgun (WGS) entry which is preliminary data.</text>
</comment>
<dbReference type="GO" id="GO:0022857">
    <property type="term" value="F:transmembrane transporter activity"/>
    <property type="evidence" value="ECO:0007669"/>
    <property type="project" value="InterPro"/>
</dbReference>
<organism evidence="7 8">
    <name type="scientific">Cyphellophora attinorum</name>
    <dbReference type="NCBI Taxonomy" id="1664694"/>
    <lineage>
        <taxon>Eukaryota</taxon>
        <taxon>Fungi</taxon>
        <taxon>Dikarya</taxon>
        <taxon>Ascomycota</taxon>
        <taxon>Pezizomycotina</taxon>
        <taxon>Eurotiomycetes</taxon>
        <taxon>Chaetothyriomycetidae</taxon>
        <taxon>Chaetothyriales</taxon>
        <taxon>Cyphellophoraceae</taxon>
        <taxon>Cyphellophora</taxon>
    </lineage>
</organism>
<dbReference type="AlphaFoldDB" id="A0A0N1NXK0"/>
<protein>
    <submittedName>
        <fullName evidence="7">Putative transporter</fullName>
    </submittedName>
</protein>
<dbReference type="PANTHER" id="PTHR23502">
    <property type="entry name" value="MAJOR FACILITATOR SUPERFAMILY"/>
    <property type="match status" value="1"/>
</dbReference>
<evidence type="ECO:0000256" key="3">
    <source>
        <dbReference type="ARBA" id="ARBA00022989"/>
    </source>
</evidence>
<dbReference type="InterPro" id="IPR036259">
    <property type="entry name" value="MFS_trans_sf"/>
</dbReference>
<dbReference type="EMBL" id="LFJN01000041">
    <property type="protein sequence ID" value="KPI35336.1"/>
    <property type="molecule type" value="Genomic_DNA"/>
</dbReference>
<feature type="region of interest" description="Disordered" evidence="5">
    <location>
        <begin position="88"/>
        <end position="107"/>
    </location>
</feature>
<proteinExistence type="predicted"/>